<reference evidence="3 4" key="1">
    <citation type="submission" date="2017-03" db="EMBL/GenBank/DDBJ databases">
        <title>Complete genome sequence of the novel DNRA strain Pseudomonas sp. S-6-2 isolated from Chinese polluted river sediment. Journal of Biotechnology.</title>
        <authorList>
            <person name="Li J."/>
            <person name="Xiang F."/>
            <person name="Wang L."/>
            <person name="Xi L."/>
            <person name="Liu J."/>
        </authorList>
    </citation>
    <scope>NUCLEOTIDE SEQUENCE [LARGE SCALE GENOMIC DNA]</scope>
    <source>
        <strain evidence="3 4">S-6-2</strain>
    </source>
</reference>
<protein>
    <recommendedName>
        <fullName evidence="2">Chalcone isomerase domain-containing protein</fullName>
    </recommendedName>
</protein>
<evidence type="ECO:0000259" key="2">
    <source>
        <dbReference type="Pfam" id="PF16036"/>
    </source>
</evidence>
<dbReference type="Pfam" id="PF16036">
    <property type="entry name" value="Chalcone_3"/>
    <property type="match status" value="1"/>
</dbReference>
<sequence length="169" mass="19127">MKPLALFMTLILALPATASPSSLTLFGEGTASYLLVRVYDARLYAPAQTPVDRLLDQHTPRRLSLEYRVAIDRADIETAAWRTLERQHDSTRLAALRPAIDQLHGAMQSVQPGDRYLLEYQGDGTLELYFNEQPVIRLQNPELAEVYFGIWLGEPPLSPRLRAQLIGRR</sequence>
<dbReference type="InterPro" id="IPR016087">
    <property type="entry name" value="Chalcone_isomerase"/>
</dbReference>
<dbReference type="RefSeq" id="WP_080048525.1">
    <property type="nucleotide sequence ID" value="NZ_CP020100.1"/>
</dbReference>
<dbReference type="Proteomes" id="UP000243488">
    <property type="component" value="Chromosome"/>
</dbReference>
<name>A0A1V0B145_9GAMM</name>
<feature type="domain" description="Chalcone isomerase" evidence="2">
    <location>
        <begin position="17"/>
        <end position="167"/>
    </location>
</feature>
<dbReference type="EMBL" id="CP020100">
    <property type="protein sequence ID" value="AQZ93667.1"/>
    <property type="molecule type" value="Genomic_DNA"/>
</dbReference>
<organism evidence="3 4">
    <name type="scientific">Halopseudomonas phragmitis</name>
    <dbReference type="NCBI Taxonomy" id="1931241"/>
    <lineage>
        <taxon>Bacteria</taxon>
        <taxon>Pseudomonadati</taxon>
        <taxon>Pseudomonadota</taxon>
        <taxon>Gammaproteobacteria</taxon>
        <taxon>Pseudomonadales</taxon>
        <taxon>Pseudomonadaceae</taxon>
        <taxon>Halopseudomonas</taxon>
    </lineage>
</organism>
<dbReference type="AlphaFoldDB" id="A0A1V0B145"/>
<evidence type="ECO:0000313" key="4">
    <source>
        <dbReference type="Proteomes" id="UP000243488"/>
    </source>
</evidence>
<dbReference type="InterPro" id="IPR036298">
    <property type="entry name" value="Chalcone_isomerase_sf"/>
</dbReference>
<keyword evidence="1" id="KW-0732">Signal</keyword>
<gene>
    <name evidence="3" type="ORF">BVH74_02335</name>
</gene>
<proteinExistence type="predicted"/>
<dbReference type="InterPro" id="IPR016088">
    <property type="entry name" value="Chalcone_isomerase_3-sand"/>
</dbReference>
<keyword evidence="4" id="KW-1185">Reference proteome</keyword>
<accession>A0A1V0B145</accession>
<dbReference type="KEGG" id="ppha:BVH74_02335"/>
<dbReference type="Gene3D" id="3.50.70.10">
    <property type="match status" value="1"/>
</dbReference>
<feature type="signal peptide" evidence="1">
    <location>
        <begin position="1"/>
        <end position="18"/>
    </location>
</feature>
<evidence type="ECO:0000256" key="1">
    <source>
        <dbReference type="SAM" id="SignalP"/>
    </source>
</evidence>
<evidence type="ECO:0000313" key="3">
    <source>
        <dbReference type="EMBL" id="AQZ93667.1"/>
    </source>
</evidence>
<dbReference type="GO" id="GO:0016872">
    <property type="term" value="F:intramolecular lyase activity"/>
    <property type="evidence" value="ECO:0007669"/>
    <property type="project" value="InterPro"/>
</dbReference>
<dbReference type="STRING" id="1931241.BVH74_02335"/>
<feature type="chain" id="PRO_5013319001" description="Chalcone isomerase domain-containing protein" evidence="1">
    <location>
        <begin position="19"/>
        <end position="169"/>
    </location>
</feature>
<dbReference type="SUPFAM" id="SSF54626">
    <property type="entry name" value="Chalcone isomerase"/>
    <property type="match status" value="1"/>
</dbReference>